<dbReference type="InterPro" id="IPR017582">
    <property type="entry name" value="SelU"/>
</dbReference>
<proteinExistence type="predicted"/>
<dbReference type="RefSeq" id="WP_090704332.1">
    <property type="nucleotide sequence ID" value="NZ_FNHH01000011.1"/>
</dbReference>
<name>A0A1G9SYN2_9SPHI</name>
<dbReference type="STRING" id="990371.SAMN05421813_11179"/>
<dbReference type="NCBIfam" id="NF008752">
    <property type="entry name" value="PRK11784.1-4"/>
    <property type="match status" value="1"/>
</dbReference>
<dbReference type="PROSITE" id="PS00383">
    <property type="entry name" value="TYR_PHOSPHATASE_1"/>
    <property type="match status" value="1"/>
</dbReference>
<dbReference type="InterPro" id="IPR001763">
    <property type="entry name" value="Rhodanese-like_dom"/>
</dbReference>
<reference evidence="4" key="1">
    <citation type="submission" date="2016-10" db="EMBL/GenBank/DDBJ databases">
        <authorList>
            <person name="Varghese N."/>
            <person name="Submissions S."/>
        </authorList>
    </citation>
    <scope>NUCLEOTIDE SEQUENCE [LARGE SCALE GENOMIC DNA]</scope>
    <source>
        <strain evidence="4">DSM 24536</strain>
    </source>
</reference>
<dbReference type="PANTHER" id="PTHR30401">
    <property type="entry name" value="TRNA 2-SELENOURIDINE SYNTHASE"/>
    <property type="match status" value="1"/>
</dbReference>
<keyword evidence="4" id="KW-1185">Reference proteome</keyword>
<dbReference type="OrthoDB" id="9808735at2"/>
<dbReference type="Proteomes" id="UP000199226">
    <property type="component" value="Unassembled WGS sequence"/>
</dbReference>
<dbReference type="InterPro" id="IPR016130">
    <property type="entry name" value="Tyr_Pase_AS"/>
</dbReference>
<dbReference type="NCBIfam" id="TIGR03167">
    <property type="entry name" value="tRNA_sel_U_synt"/>
    <property type="match status" value="1"/>
</dbReference>
<dbReference type="Pfam" id="PF26341">
    <property type="entry name" value="AAA_SelU"/>
    <property type="match status" value="1"/>
</dbReference>
<feature type="domain" description="Rhodanese" evidence="2">
    <location>
        <begin position="13"/>
        <end position="134"/>
    </location>
</feature>
<organism evidence="3 4">
    <name type="scientific">Daejeonella rubra</name>
    <dbReference type="NCBI Taxonomy" id="990371"/>
    <lineage>
        <taxon>Bacteria</taxon>
        <taxon>Pseudomonadati</taxon>
        <taxon>Bacteroidota</taxon>
        <taxon>Sphingobacteriia</taxon>
        <taxon>Sphingobacteriales</taxon>
        <taxon>Sphingobacteriaceae</taxon>
        <taxon>Daejeonella</taxon>
    </lineage>
</organism>
<evidence type="ECO:0000259" key="2">
    <source>
        <dbReference type="PROSITE" id="PS50206"/>
    </source>
</evidence>
<protein>
    <submittedName>
        <fullName evidence="3">tRNA 2-selenouridine synthase</fullName>
    </submittedName>
</protein>
<dbReference type="PANTHER" id="PTHR30401:SF0">
    <property type="entry name" value="TRNA 2-SELENOURIDINE SYNTHASE"/>
    <property type="match status" value="1"/>
</dbReference>
<dbReference type="SUPFAM" id="SSF52821">
    <property type="entry name" value="Rhodanese/Cell cycle control phosphatase"/>
    <property type="match status" value="1"/>
</dbReference>
<dbReference type="NCBIfam" id="NF008750">
    <property type="entry name" value="PRK11784.1-2"/>
    <property type="match status" value="1"/>
</dbReference>
<dbReference type="Pfam" id="PF00581">
    <property type="entry name" value="Rhodanese"/>
    <property type="match status" value="1"/>
</dbReference>
<gene>
    <name evidence="3" type="ORF">SAMN05421813_11179</name>
</gene>
<dbReference type="InterPro" id="IPR058840">
    <property type="entry name" value="AAA_SelU"/>
</dbReference>
<evidence type="ECO:0000256" key="1">
    <source>
        <dbReference type="ARBA" id="ARBA00023266"/>
    </source>
</evidence>
<accession>A0A1G9SYN2</accession>
<dbReference type="AlphaFoldDB" id="A0A1G9SYN2"/>
<keyword evidence="1" id="KW-0711">Selenium</keyword>
<dbReference type="Gene3D" id="3.40.250.10">
    <property type="entry name" value="Rhodanese-like domain"/>
    <property type="match status" value="1"/>
</dbReference>
<dbReference type="EMBL" id="FNHH01000011">
    <property type="protein sequence ID" value="SDM40561.1"/>
    <property type="molecule type" value="Genomic_DNA"/>
</dbReference>
<dbReference type="PROSITE" id="PS50206">
    <property type="entry name" value="RHODANESE_3"/>
    <property type="match status" value="1"/>
</dbReference>
<dbReference type="InterPro" id="IPR036873">
    <property type="entry name" value="Rhodanese-like_dom_sf"/>
</dbReference>
<dbReference type="SMART" id="SM00450">
    <property type="entry name" value="RHOD"/>
    <property type="match status" value="1"/>
</dbReference>
<dbReference type="GO" id="GO:0002098">
    <property type="term" value="P:tRNA wobble uridine modification"/>
    <property type="evidence" value="ECO:0007669"/>
    <property type="project" value="InterPro"/>
</dbReference>
<evidence type="ECO:0000313" key="4">
    <source>
        <dbReference type="Proteomes" id="UP000199226"/>
    </source>
</evidence>
<dbReference type="GO" id="GO:0043828">
    <property type="term" value="F:tRNA 2-selenouridine synthase activity"/>
    <property type="evidence" value="ECO:0007669"/>
    <property type="project" value="InterPro"/>
</dbReference>
<evidence type="ECO:0000313" key="3">
    <source>
        <dbReference type="EMBL" id="SDM40561.1"/>
    </source>
</evidence>
<sequence>MTQTLDIVKFLELADTIPVVDVRTPLEFEHASIPGAFNLPIFSNEERVIVGTTYKQKGREEAILLGFDLTGPKWSGFIQQALKIAPGKKILVHCWRGGMRSGAMAWALNLYGFEVYLLEGGYKRYRNWVLAQFKENYPILILGGMTGSGKTKTLVKLKELNQQVIDLEDLAQHQGSSYGSMGYLKQPSQEHFENLLASQLIKIDKTKPLWLEDESLSIGKCFIPNPIFQQMRESALLKLEVPFQERVDFLVEEYGKLDKEFLIESTVRIGKRLGPEQTRDAIAAIREDRMDTFIKIVLVYYDKTYANGQGKREKENIHIIECSSTEADENSSLLLNYIQSNEILKPNTILNI</sequence>